<feature type="transmembrane region" description="Helical" evidence="5">
    <location>
        <begin position="106"/>
        <end position="124"/>
    </location>
</feature>
<dbReference type="InterPro" id="IPR000620">
    <property type="entry name" value="EamA_dom"/>
</dbReference>
<keyword evidence="4 5" id="KW-0472">Membrane</keyword>
<evidence type="ECO:0000256" key="5">
    <source>
        <dbReference type="SAM" id="Phobius"/>
    </source>
</evidence>
<protein>
    <submittedName>
        <fullName evidence="7">DMT family transporter</fullName>
    </submittedName>
</protein>
<dbReference type="InterPro" id="IPR037185">
    <property type="entry name" value="EmrE-like"/>
</dbReference>
<reference evidence="7 8" key="1">
    <citation type="submission" date="2024-07" db="EMBL/GenBank/DDBJ databases">
        <title>The genome sequence of type strain Sediminicola arcticus GDMCC 1.2805.</title>
        <authorList>
            <person name="Liu Y."/>
        </authorList>
    </citation>
    <scope>NUCLEOTIDE SEQUENCE [LARGE SCALE GENOMIC DNA]</scope>
    <source>
        <strain evidence="7 8">GDMCC 1.2805</strain>
    </source>
</reference>
<feature type="transmembrane region" description="Helical" evidence="5">
    <location>
        <begin position="131"/>
        <end position="149"/>
    </location>
</feature>
<comment type="caution">
    <text evidence="7">The sequence shown here is derived from an EMBL/GenBank/DDBJ whole genome shotgun (WGS) entry which is preliminary data.</text>
</comment>
<feature type="transmembrane region" description="Helical" evidence="5">
    <location>
        <begin position="187"/>
        <end position="207"/>
    </location>
</feature>
<evidence type="ECO:0000313" key="8">
    <source>
        <dbReference type="Proteomes" id="UP001549799"/>
    </source>
</evidence>
<sequence>MVSKKERIMAMGKTDLGRAIFYMLLSTLGFTFMNVFVKYLVHFNAYELVFFRSLGSLFFTMGFLLQQGIPMLGNQKKLLVLRGLAGVTSMTLFFMSLKYLPVGTSVSIRYIAPIFAALFAVLLLKERIKAWQWVFFLMSFLGVIVLKGFDGQVSFVGLSLAMGAAIASGLVFILINKIGQGDHPVVVVNYFMFIATLVGGVLAIPYWVTPRGLEWLLLLSLGVFGFFGQLYMTKAFQGAKTNLVAPFKYMEVLFTGAIGFFWFNEVYGMWSLLGILLIVGGLVLNVWYKAKLEGLSS</sequence>
<dbReference type="PANTHER" id="PTHR22911:SF6">
    <property type="entry name" value="SOLUTE CARRIER FAMILY 35 MEMBER G1"/>
    <property type="match status" value="1"/>
</dbReference>
<dbReference type="RefSeq" id="WP_354614119.1">
    <property type="nucleotide sequence ID" value="NZ_JBEXAE010000001.1"/>
</dbReference>
<dbReference type="Proteomes" id="UP001549799">
    <property type="component" value="Unassembled WGS sequence"/>
</dbReference>
<dbReference type="EMBL" id="JBEXAE010000001">
    <property type="protein sequence ID" value="MET6989745.1"/>
    <property type="molecule type" value="Genomic_DNA"/>
</dbReference>
<feature type="domain" description="EamA" evidence="6">
    <location>
        <begin position="157"/>
        <end position="286"/>
    </location>
</feature>
<dbReference type="PANTHER" id="PTHR22911">
    <property type="entry name" value="ACYL-MALONYL CONDENSING ENZYME-RELATED"/>
    <property type="match status" value="1"/>
</dbReference>
<accession>A0ABV2ST82</accession>
<feature type="transmembrane region" description="Helical" evidence="5">
    <location>
        <begin position="269"/>
        <end position="288"/>
    </location>
</feature>
<keyword evidence="2 5" id="KW-0812">Transmembrane</keyword>
<feature type="transmembrane region" description="Helical" evidence="5">
    <location>
        <begin position="243"/>
        <end position="263"/>
    </location>
</feature>
<comment type="subcellular location">
    <subcellularLocation>
        <location evidence="1">Membrane</location>
        <topology evidence="1">Multi-pass membrane protein</topology>
    </subcellularLocation>
</comment>
<feature type="transmembrane region" description="Helical" evidence="5">
    <location>
        <begin position="78"/>
        <end position="100"/>
    </location>
</feature>
<evidence type="ECO:0000256" key="4">
    <source>
        <dbReference type="ARBA" id="ARBA00023136"/>
    </source>
</evidence>
<feature type="transmembrane region" description="Helical" evidence="5">
    <location>
        <begin position="49"/>
        <end position="66"/>
    </location>
</feature>
<evidence type="ECO:0000259" key="6">
    <source>
        <dbReference type="Pfam" id="PF00892"/>
    </source>
</evidence>
<dbReference type="Pfam" id="PF00892">
    <property type="entry name" value="EamA"/>
    <property type="match status" value="2"/>
</dbReference>
<feature type="transmembrane region" description="Helical" evidence="5">
    <location>
        <begin position="213"/>
        <end position="231"/>
    </location>
</feature>
<feature type="transmembrane region" description="Helical" evidence="5">
    <location>
        <begin position="20"/>
        <end position="37"/>
    </location>
</feature>
<feature type="domain" description="EamA" evidence="6">
    <location>
        <begin position="19"/>
        <end position="146"/>
    </location>
</feature>
<evidence type="ECO:0000256" key="1">
    <source>
        <dbReference type="ARBA" id="ARBA00004141"/>
    </source>
</evidence>
<gene>
    <name evidence="7" type="ORF">ABXZ36_03675</name>
</gene>
<dbReference type="Gene3D" id="1.10.3730.20">
    <property type="match status" value="1"/>
</dbReference>
<dbReference type="SUPFAM" id="SSF103481">
    <property type="entry name" value="Multidrug resistance efflux transporter EmrE"/>
    <property type="match status" value="2"/>
</dbReference>
<evidence type="ECO:0000256" key="2">
    <source>
        <dbReference type="ARBA" id="ARBA00022692"/>
    </source>
</evidence>
<feature type="transmembrane region" description="Helical" evidence="5">
    <location>
        <begin position="155"/>
        <end position="175"/>
    </location>
</feature>
<keyword evidence="8" id="KW-1185">Reference proteome</keyword>
<name>A0ABV2ST82_9FLAO</name>
<evidence type="ECO:0000313" key="7">
    <source>
        <dbReference type="EMBL" id="MET6989745.1"/>
    </source>
</evidence>
<evidence type="ECO:0000256" key="3">
    <source>
        <dbReference type="ARBA" id="ARBA00022989"/>
    </source>
</evidence>
<keyword evidence="3 5" id="KW-1133">Transmembrane helix</keyword>
<organism evidence="7 8">
    <name type="scientific">Sediminicola arcticus</name>
    <dbReference type="NCBI Taxonomy" id="1574308"/>
    <lineage>
        <taxon>Bacteria</taxon>
        <taxon>Pseudomonadati</taxon>
        <taxon>Bacteroidota</taxon>
        <taxon>Flavobacteriia</taxon>
        <taxon>Flavobacteriales</taxon>
        <taxon>Flavobacteriaceae</taxon>
        <taxon>Sediminicola</taxon>
    </lineage>
</organism>
<proteinExistence type="predicted"/>